<dbReference type="AlphaFoldDB" id="A0ABD5QEN8"/>
<comment type="caution">
    <text evidence="1">The sequence shown here is derived from an EMBL/GenBank/DDBJ whole genome shotgun (WGS) entry which is preliminary data.</text>
</comment>
<accession>A0ABD5QEN8</accession>
<reference evidence="1 2" key="1">
    <citation type="journal article" date="2019" name="Int. J. Syst. Evol. Microbiol.">
        <title>The Global Catalogue of Microorganisms (GCM) 10K type strain sequencing project: providing services to taxonomists for standard genome sequencing and annotation.</title>
        <authorList>
            <consortium name="The Broad Institute Genomics Platform"/>
            <consortium name="The Broad Institute Genome Sequencing Center for Infectious Disease"/>
            <person name="Wu L."/>
            <person name="Ma J."/>
        </authorList>
    </citation>
    <scope>NUCLEOTIDE SEQUENCE [LARGE SCALE GENOMIC DNA]</scope>
    <source>
        <strain evidence="1 2">CGMCC 1.15824</strain>
    </source>
</reference>
<organism evidence="1 2">
    <name type="scientific">Saliphagus infecundisoli</name>
    <dbReference type="NCBI Taxonomy" id="1849069"/>
    <lineage>
        <taxon>Archaea</taxon>
        <taxon>Methanobacteriati</taxon>
        <taxon>Methanobacteriota</taxon>
        <taxon>Stenosarchaea group</taxon>
        <taxon>Halobacteria</taxon>
        <taxon>Halobacteriales</taxon>
        <taxon>Natrialbaceae</taxon>
        <taxon>Saliphagus</taxon>
    </lineage>
</organism>
<evidence type="ECO:0000313" key="2">
    <source>
        <dbReference type="Proteomes" id="UP001595925"/>
    </source>
</evidence>
<name>A0ABD5QEN8_9EURY</name>
<dbReference type="InterPro" id="IPR058821">
    <property type="entry name" value="Double_WHD-containing_halo"/>
</dbReference>
<evidence type="ECO:0000313" key="1">
    <source>
        <dbReference type="EMBL" id="MFC4988120.1"/>
    </source>
</evidence>
<proteinExistence type="predicted"/>
<keyword evidence="2" id="KW-1185">Reference proteome</keyword>
<dbReference type="Proteomes" id="UP001595925">
    <property type="component" value="Unassembled WGS sequence"/>
</dbReference>
<dbReference type="Pfam" id="PF25947">
    <property type="entry name" value="WHD_halo_double"/>
    <property type="match status" value="1"/>
</dbReference>
<protein>
    <submittedName>
        <fullName evidence="1">Uncharacterized protein</fullName>
    </submittedName>
</protein>
<gene>
    <name evidence="1" type="ORF">ACFPFO_10210</name>
</gene>
<dbReference type="RefSeq" id="WP_114578077.1">
    <property type="nucleotide sequence ID" value="NZ_JAIVEF010000001.1"/>
</dbReference>
<sequence>MQFKLVPAAPDDLAFVGEVQEAVPLFPGDENDCCARIMDRTGIAPRDEARTWLTFLRALGLAREGPAGFSRVREEPDPDRLRERFRERCYGVETVLEILETADGPLASEAVYDRFREEIPAYEQYRWSDRLDEVWGERVERILGWACLLELAKRTPEGYRRT</sequence>
<dbReference type="EMBL" id="JBHSJG010000036">
    <property type="protein sequence ID" value="MFC4988120.1"/>
    <property type="molecule type" value="Genomic_DNA"/>
</dbReference>